<dbReference type="InterPro" id="IPR015943">
    <property type="entry name" value="WD40/YVTN_repeat-like_dom_sf"/>
</dbReference>
<dbReference type="Gene3D" id="2.130.10.10">
    <property type="entry name" value="YVTN repeat-like/Quinoprotein amine dehydrogenase"/>
    <property type="match status" value="2"/>
</dbReference>
<dbReference type="PANTHER" id="PTHR34512:SF30">
    <property type="entry name" value="OUTER MEMBRANE PROTEIN ASSEMBLY FACTOR BAMB"/>
    <property type="match status" value="1"/>
</dbReference>
<feature type="domain" description="Pyrrolo-quinoline quinone repeat" evidence="1">
    <location>
        <begin position="116"/>
        <end position="223"/>
    </location>
</feature>
<accession>A0A1G9T0P4</accession>
<name>A0A1G9T0P4_9EURY</name>
<dbReference type="InterPro" id="IPR006311">
    <property type="entry name" value="TAT_signal"/>
</dbReference>
<dbReference type="PROSITE" id="PS51318">
    <property type="entry name" value="TAT"/>
    <property type="match status" value="1"/>
</dbReference>
<dbReference type="InterPro" id="IPR011047">
    <property type="entry name" value="Quinoprotein_ADH-like_sf"/>
</dbReference>
<dbReference type="RefSeq" id="WP_089696106.1">
    <property type="nucleotide sequence ID" value="NZ_FNHL01000002.1"/>
</dbReference>
<organism evidence="2 3">
    <name type="scientific">Halogranum gelatinilyticum</name>
    <dbReference type="NCBI Taxonomy" id="660521"/>
    <lineage>
        <taxon>Archaea</taxon>
        <taxon>Methanobacteriati</taxon>
        <taxon>Methanobacteriota</taxon>
        <taxon>Stenosarchaea group</taxon>
        <taxon>Halobacteria</taxon>
        <taxon>Halobacteriales</taxon>
        <taxon>Haloferacaceae</taxon>
    </lineage>
</organism>
<feature type="domain" description="Pyrrolo-quinoline quinone repeat" evidence="1">
    <location>
        <begin position="327"/>
        <end position="404"/>
    </location>
</feature>
<protein>
    <submittedName>
        <fullName evidence="2">Outer membrane protein assembly factor BamB, contains PQQ-like beta-propeller repeat</fullName>
    </submittedName>
</protein>
<dbReference type="PROSITE" id="PS51257">
    <property type="entry name" value="PROKAR_LIPOPROTEIN"/>
    <property type="match status" value="1"/>
</dbReference>
<reference evidence="3" key="1">
    <citation type="submission" date="2016-10" db="EMBL/GenBank/DDBJ databases">
        <authorList>
            <person name="Varghese N."/>
            <person name="Submissions S."/>
        </authorList>
    </citation>
    <scope>NUCLEOTIDE SEQUENCE [LARGE SCALE GENOMIC DNA]</scope>
    <source>
        <strain evidence="3">CGMCC 1.10119</strain>
    </source>
</reference>
<dbReference type="PANTHER" id="PTHR34512">
    <property type="entry name" value="CELL SURFACE PROTEIN"/>
    <property type="match status" value="1"/>
</dbReference>
<dbReference type="Proteomes" id="UP000199451">
    <property type="component" value="Unassembled WGS sequence"/>
</dbReference>
<keyword evidence="3" id="KW-1185">Reference proteome</keyword>
<gene>
    <name evidence="2" type="ORF">SAMN04487949_1572</name>
</gene>
<dbReference type="EMBL" id="FNHL01000002">
    <property type="protein sequence ID" value="SDM41188.1"/>
    <property type="molecule type" value="Genomic_DNA"/>
</dbReference>
<evidence type="ECO:0000259" key="1">
    <source>
        <dbReference type="Pfam" id="PF13360"/>
    </source>
</evidence>
<evidence type="ECO:0000313" key="3">
    <source>
        <dbReference type="Proteomes" id="UP000199451"/>
    </source>
</evidence>
<evidence type="ECO:0000313" key="2">
    <source>
        <dbReference type="EMBL" id="SDM41188.1"/>
    </source>
</evidence>
<dbReference type="InterPro" id="IPR002372">
    <property type="entry name" value="PQQ_rpt_dom"/>
</dbReference>
<sequence length="422" mass="44453">MPTRRSFLRTGSVAGVATLSGLAGCVGRLADSPLGRFALDGTTTGPGAADRAPADAEAFTTFRGDLRRQGYQPETTVPSTVEVAWELDAVNTGEHTAAKASAVRDPAGNYVIPGDDGAVRSVALDGSVDWLAETSPSRRGIHGTPTIANGLVYVGAYDGALYAFDVESGEQLWRTQLGDAIGSSPGYHDGLVYIAVEHSAPDGSLAACDALTGEVVWTDGRPTDHPHSTIAIDRELGKLTVGSNDGTLYGWSYPDREPLWTFDTGRPIKGPIATYDGAAFFGSWDESVYRVDLETGKEDWAVATDDLVMGGASVDTDSETVYIGGHDGFLRAFDAASGEEEWHFRTGGYIVGCPTVTRDHVLVGSYDTNLYALDKADGAAVWSVDVAGWVSCDPLVDDGVVFTSRATDETPGKAVRLVGTGE</sequence>
<dbReference type="OrthoDB" id="8638at2157"/>
<dbReference type="InterPro" id="IPR018391">
    <property type="entry name" value="PQQ_b-propeller_rpt"/>
</dbReference>
<dbReference type="SUPFAM" id="SSF50998">
    <property type="entry name" value="Quinoprotein alcohol dehydrogenase-like"/>
    <property type="match status" value="2"/>
</dbReference>
<dbReference type="AlphaFoldDB" id="A0A1G9T0P4"/>
<dbReference type="STRING" id="660521.SAMN04487949_1572"/>
<proteinExistence type="predicted"/>
<dbReference type="Pfam" id="PF13360">
    <property type="entry name" value="PQQ_2"/>
    <property type="match status" value="2"/>
</dbReference>
<dbReference type="SMART" id="SM00564">
    <property type="entry name" value="PQQ"/>
    <property type="match status" value="5"/>
</dbReference>